<name>A0AAF5DR46_STRER</name>
<dbReference type="PANTHER" id="PTHR10672">
    <property type="entry name" value="ADDUCIN"/>
    <property type="match status" value="1"/>
</dbReference>
<proteinExistence type="inferred from homology"/>
<dbReference type="CDD" id="cd00519">
    <property type="entry name" value="Lipase_3"/>
    <property type="match status" value="1"/>
</dbReference>
<keyword evidence="5" id="KW-1185">Reference proteome</keyword>
<sequence length="1048" mass="120194">MAKLENLNKKNEYKLSKVPDITFPLKKSISSDIQRLLKMDNDDPEYIKEMQRPATIKQDLSDMERRKRVQQILNSKRFCSQLESAIKFDALDNISDYELKEYNKCNQYAYLAKTSYFHIPGSLSNIDQKIFLPVADLSPNKNYDKNEINLRNKLASLCRLIDYFKWNTSLDNHISIKLNTISDTDSNSEKEICLLLNSIDLMFHEVTASSLIKINTKNYIIDSGTSYCGINLSKYAIQAAIYEAREDINCIIHLQIPVVTAVSSTKFGLLPICQEAMIIGEISYHDYISYLEPEKLKKQIAKDLGKNNVLILRNNGFIVCGGTVEETMFLVYNTVIACESMLKTLRVGTDNIILPDKKVVKRIYDEARYKHRVLTKQLNGEMINIQKNIYKIGEFEWNAWMRVLDCIGHKTGHIYKNEPNNINETSMKINNKNNYDNDNDIVIPPTTISYGKVDENDSHALTSYKISLMKKEQEKIRWLNSPNVYQKIKVLEKGVENPKVITKWVQDVNHESGVYETPISLNQTNQFVTINNGFKEFKVKQKEMKESRLKGFKNAGPKSQILDNLNNNEIYNDINTNDSKKYNSLQKPINVGSASKGIIDKKYQNHGQIYCQFYSPNPFSVETDKSLQEYIDFCNKKTEVTRQNNDKKILKKELSDSCSDCDEASLMEAVQEYRRSLTSPQSEEDSSKNENLKNNKLKYSLQDTSNILSISNVEKKNNFSIQSEIYNETLSLIAYNLSASAYADDNEEAIIQCFEKSYPNYKFSNLHHSTFQCDDSNGDTCGGVYANFPDINTTIIAFRGTKQSLELIKETIQSLENFIPYNFSKNGVISNLGYVNKYYLKASEIVYEKFILGSANEESLYKNIILTGHSLGGALATLLALKLTLTGISKDRINVITFGEPRIGDHNLASLIHNNVPNLYRVVHYQDIVPHFPPCSSNNNNGCFSKDKKPYHHPQEIWYNKNLKMTKGVYVVCNPNNGEDNNCSDKYFSAVQSFFNGGWESEHMNYFGTNIHSYGVQGCNSSIKIKLSHFETSFIFIILFFYYNFYYS</sequence>
<evidence type="ECO:0000259" key="4">
    <source>
        <dbReference type="SMART" id="SM01007"/>
    </source>
</evidence>
<dbReference type="GO" id="GO:0051015">
    <property type="term" value="F:actin filament binding"/>
    <property type="evidence" value="ECO:0007669"/>
    <property type="project" value="TreeGrafter"/>
</dbReference>
<dbReference type="InterPro" id="IPR001303">
    <property type="entry name" value="Aldolase_II/adducin_N"/>
</dbReference>
<organism evidence="5 6">
    <name type="scientific">Strongyloides stercoralis</name>
    <name type="common">Threadworm</name>
    <dbReference type="NCBI Taxonomy" id="6248"/>
    <lineage>
        <taxon>Eukaryota</taxon>
        <taxon>Metazoa</taxon>
        <taxon>Ecdysozoa</taxon>
        <taxon>Nematoda</taxon>
        <taxon>Chromadorea</taxon>
        <taxon>Rhabditida</taxon>
        <taxon>Tylenchina</taxon>
        <taxon>Panagrolaimomorpha</taxon>
        <taxon>Strongyloidoidea</taxon>
        <taxon>Strongyloididae</taxon>
        <taxon>Strongyloides</taxon>
    </lineage>
</organism>
<protein>
    <submittedName>
        <fullName evidence="6">Lipase_3 domain-containing protein</fullName>
    </submittedName>
</protein>
<dbReference type="GO" id="GO:0006629">
    <property type="term" value="P:lipid metabolic process"/>
    <property type="evidence" value="ECO:0007669"/>
    <property type="project" value="InterPro"/>
</dbReference>
<dbReference type="Proteomes" id="UP000035681">
    <property type="component" value="Unplaced"/>
</dbReference>
<dbReference type="InterPro" id="IPR002921">
    <property type="entry name" value="Fungal_lipase-type"/>
</dbReference>
<keyword evidence="3" id="KW-0472">Membrane</keyword>
<dbReference type="GO" id="GO:0005856">
    <property type="term" value="C:cytoskeleton"/>
    <property type="evidence" value="ECO:0007669"/>
    <property type="project" value="TreeGrafter"/>
</dbReference>
<dbReference type="Gene3D" id="3.40.225.10">
    <property type="entry name" value="Class II aldolase/adducin N-terminal domain"/>
    <property type="match status" value="1"/>
</dbReference>
<dbReference type="GO" id="GO:0014069">
    <property type="term" value="C:postsynaptic density"/>
    <property type="evidence" value="ECO:0007669"/>
    <property type="project" value="TreeGrafter"/>
</dbReference>
<feature type="domain" description="Class II aldolase/adducin N-terminal" evidence="4">
    <location>
        <begin position="152"/>
        <end position="342"/>
    </location>
</feature>
<accession>A0AAF5DR46</accession>
<dbReference type="Pfam" id="PF00596">
    <property type="entry name" value="Aldolase_II"/>
    <property type="match status" value="1"/>
</dbReference>
<evidence type="ECO:0000313" key="6">
    <source>
        <dbReference type="WBParaSite" id="TCONS_00016483.p1"/>
    </source>
</evidence>
<dbReference type="InterPro" id="IPR036409">
    <property type="entry name" value="Aldolase_II/adducin_N_sf"/>
</dbReference>
<evidence type="ECO:0000313" key="5">
    <source>
        <dbReference type="Proteomes" id="UP000035681"/>
    </source>
</evidence>
<reference evidence="6" key="1">
    <citation type="submission" date="2024-02" db="UniProtKB">
        <authorList>
            <consortium name="WormBaseParasite"/>
        </authorList>
    </citation>
    <scope>IDENTIFICATION</scope>
</reference>
<dbReference type="WBParaSite" id="TCONS_00016483.p1">
    <property type="protein sequence ID" value="TCONS_00016483.p1"/>
    <property type="gene ID" value="XLOC_011083"/>
</dbReference>
<dbReference type="SUPFAM" id="SSF53639">
    <property type="entry name" value="AraD/HMP-PK domain-like"/>
    <property type="match status" value="1"/>
</dbReference>
<dbReference type="PANTHER" id="PTHR10672:SF3">
    <property type="entry name" value="PROTEIN HU-LI TAI SHAO"/>
    <property type="match status" value="1"/>
</dbReference>
<feature type="region of interest" description="Disordered" evidence="2">
    <location>
        <begin position="673"/>
        <end position="695"/>
    </location>
</feature>
<dbReference type="SUPFAM" id="SSF53474">
    <property type="entry name" value="alpha/beta-Hydrolases"/>
    <property type="match status" value="1"/>
</dbReference>
<comment type="similarity">
    <text evidence="1">Belongs to the aldolase class II family. Adducin subfamily.</text>
</comment>
<dbReference type="InterPro" id="IPR051017">
    <property type="entry name" value="Aldolase-II_Adducin_sf"/>
</dbReference>
<dbReference type="SMART" id="SM01007">
    <property type="entry name" value="Aldolase_II"/>
    <property type="match status" value="1"/>
</dbReference>
<dbReference type="AlphaFoldDB" id="A0AAF5DR46"/>
<evidence type="ECO:0000256" key="1">
    <source>
        <dbReference type="ARBA" id="ARBA00006274"/>
    </source>
</evidence>
<dbReference type="Gene3D" id="3.40.50.1820">
    <property type="entry name" value="alpha/beta hydrolase"/>
    <property type="match status" value="1"/>
</dbReference>
<dbReference type="InterPro" id="IPR029058">
    <property type="entry name" value="AB_hydrolase_fold"/>
</dbReference>
<keyword evidence="3" id="KW-0812">Transmembrane</keyword>
<dbReference type="Pfam" id="PF01764">
    <property type="entry name" value="Lipase_3"/>
    <property type="match status" value="1"/>
</dbReference>
<feature type="transmembrane region" description="Helical" evidence="3">
    <location>
        <begin position="1027"/>
        <end position="1046"/>
    </location>
</feature>
<dbReference type="GO" id="GO:0005886">
    <property type="term" value="C:plasma membrane"/>
    <property type="evidence" value="ECO:0007669"/>
    <property type="project" value="UniProtKB-SubCell"/>
</dbReference>
<evidence type="ECO:0000256" key="3">
    <source>
        <dbReference type="SAM" id="Phobius"/>
    </source>
</evidence>
<keyword evidence="3" id="KW-1133">Transmembrane helix</keyword>
<evidence type="ECO:0000256" key="2">
    <source>
        <dbReference type="SAM" id="MobiDB-lite"/>
    </source>
</evidence>